<dbReference type="HAMAP" id="MF_00422">
    <property type="entry name" value="SecE"/>
    <property type="match status" value="1"/>
</dbReference>
<evidence type="ECO:0000256" key="3">
    <source>
        <dbReference type="ARBA" id="ARBA00022475"/>
    </source>
</evidence>
<evidence type="ECO:0000256" key="6">
    <source>
        <dbReference type="ARBA" id="ARBA00022989"/>
    </source>
</evidence>
<comment type="subunit">
    <text evidence="9">Component of the Sec protein translocase complex. Heterotrimer consisting of SecY, SecE and SecG subunits. The heterotrimers can form oligomers, although 1 heterotrimer is thought to be able to translocate proteins. Interacts with the ribosome. Interacts with SecDF, and other proteins may be involved. Interacts with SecA.</text>
</comment>
<evidence type="ECO:0000256" key="5">
    <source>
        <dbReference type="ARBA" id="ARBA00022927"/>
    </source>
</evidence>
<keyword evidence="3 9" id="KW-1003">Cell membrane</keyword>
<evidence type="ECO:0000256" key="8">
    <source>
        <dbReference type="ARBA" id="ARBA00023136"/>
    </source>
</evidence>
<dbReference type="EMBL" id="SIJB01000031">
    <property type="protein sequence ID" value="NBI30335.1"/>
    <property type="molecule type" value="Genomic_DNA"/>
</dbReference>
<dbReference type="GO" id="GO:0065002">
    <property type="term" value="P:intracellular protein transmembrane transport"/>
    <property type="evidence" value="ECO:0007669"/>
    <property type="project" value="UniProtKB-UniRule"/>
</dbReference>
<dbReference type="GO" id="GO:0005886">
    <property type="term" value="C:plasma membrane"/>
    <property type="evidence" value="ECO:0007669"/>
    <property type="project" value="UniProtKB-SubCell"/>
</dbReference>
<dbReference type="GO" id="GO:0008320">
    <property type="term" value="F:protein transmembrane transporter activity"/>
    <property type="evidence" value="ECO:0007669"/>
    <property type="project" value="UniProtKB-UniRule"/>
</dbReference>
<dbReference type="Proteomes" id="UP000448943">
    <property type="component" value="Unassembled WGS sequence"/>
</dbReference>
<evidence type="ECO:0000313" key="11">
    <source>
        <dbReference type="Proteomes" id="UP000448943"/>
    </source>
</evidence>
<dbReference type="PANTHER" id="PTHR33910:SF1">
    <property type="entry name" value="PROTEIN TRANSLOCASE SUBUNIT SECE"/>
    <property type="match status" value="1"/>
</dbReference>
<dbReference type="InterPro" id="IPR038379">
    <property type="entry name" value="SecE_sf"/>
</dbReference>
<keyword evidence="4 9" id="KW-0812">Transmembrane</keyword>
<reference evidence="10 11" key="1">
    <citation type="submission" date="2019-01" db="EMBL/GenBank/DDBJ databases">
        <title>Chengkuizengella sp. nov., isolated from deep-sea sediment of East Pacific Ocean.</title>
        <authorList>
            <person name="Yang J."/>
            <person name="Lai Q."/>
            <person name="Shao Z."/>
        </authorList>
    </citation>
    <scope>NUCLEOTIDE SEQUENCE [LARGE SCALE GENOMIC DNA]</scope>
    <source>
        <strain evidence="10 11">YPA3-1-1</strain>
    </source>
</reference>
<dbReference type="NCBIfam" id="TIGR00964">
    <property type="entry name" value="secE_bact"/>
    <property type="match status" value="1"/>
</dbReference>
<protein>
    <recommendedName>
        <fullName evidence="9">Protein translocase subunit SecE</fullName>
    </recommendedName>
</protein>
<comment type="subcellular location">
    <subcellularLocation>
        <location evidence="9">Cell membrane</location>
        <topology evidence="9">Single-pass membrane protein</topology>
    </subcellularLocation>
    <subcellularLocation>
        <location evidence="1">Membrane</location>
    </subcellularLocation>
</comment>
<evidence type="ECO:0000313" key="10">
    <source>
        <dbReference type="EMBL" id="NBI30335.1"/>
    </source>
</evidence>
<keyword evidence="5 9" id="KW-0653">Protein transport</keyword>
<feature type="transmembrane region" description="Helical" evidence="9">
    <location>
        <begin position="36"/>
        <end position="56"/>
    </location>
</feature>
<comment type="similarity">
    <text evidence="9">Belongs to the SecE/SEC61-gamma family.</text>
</comment>
<dbReference type="InterPro" id="IPR001901">
    <property type="entry name" value="Translocase_SecE/Sec61-g"/>
</dbReference>
<dbReference type="Gene3D" id="1.20.5.1030">
    <property type="entry name" value="Preprotein translocase secy subunit"/>
    <property type="match status" value="1"/>
</dbReference>
<comment type="caution">
    <text evidence="10">The sequence shown here is derived from an EMBL/GenBank/DDBJ whole genome shotgun (WGS) entry which is preliminary data.</text>
</comment>
<sequence length="73" mass="8349">MAVINRIKQGFGSTFSFFSGSWSELKKVRWPKRKELISYTIVVISTVLFVTLYFYVLDLGISGLIELFFGSES</sequence>
<accession>A0A6N9Q630</accession>
<dbReference type="PANTHER" id="PTHR33910">
    <property type="entry name" value="PROTEIN TRANSLOCASE SUBUNIT SECE"/>
    <property type="match status" value="1"/>
</dbReference>
<proteinExistence type="inferred from homology"/>
<dbReference type="OrthoDB" id="9813233at2"/>
<dbReference type="PROSITE" id="PS01067">
    <property type="entry name" value="SECE_SEC61G"/>
    <property type="match status" value="1"/>
</dbReference>
<keyword evidence="6 9" id="KW-1133">Transmembrane helix</keyword>
<evidence type="ECO:0000256" key="4">
    <source>
        <dbReference type="ARBA" id="ARBA00022692"/>
    </source>
</evidence>
<name>A0A6N9Q630_9BACL</name>
<keyword evidence="8 9" id="KW-0472">Membrane</keyword>
<dbReference type="AlphaFoldDB" id="A0A6N9Q630"/>
<dbReference type="InterPro" id="IPR005807">
    <property type="entry name" value="SecE_bac"/>
</dbReference>
<dbReference type="GO" id="GO:0043952">
    <property type="term" value="P:protein transport by the Sec complex"/>
    <property type="evidence" value="ECO:0007669"/>
    <property type="project" value="UniProtKB-UniRule"/>
</dbReference>
<dbReference type="RefSeq" id="WP_160647147.1">
    <property type="nucleotide sequence ID" value="NZ_SIJB01000031.1"/>
</dbReference>
<evidence type="ECO:0000256" key="9">
    <source>
        <dbReference type="HAMAP-Rule" id="MF_00422"/>
    </source>
</evidence>
<dbReference type="GO" id="GO:0006605">
    <property type="term" value="P:protein targeting"/>
    <property type="evidence" value="ECO:0007669"/>
    <property type="project" value="UniProtKB-UniRule"/>
</dbReference>
<dbReference type="GO" id="GO:0009306">
    <property type="term" value="P:protein secretion"/>
    <property type="evidence" value="ECO:0007669"/>
    <property type="project" value="UniProtKB-UniRule"/>
</dbReference>
<organism evidence="10 11">
    <name type="scientific">Chengkuizengella marina</name>
    <dbReference type="NCBI Taxonomy" id="2507566"/>
    <lineage>
        <taxon>Bacteria</taxon>
        <taxon>Bacillati</taxon>
        <taxon>Bacillota</taxon>
        <taxon>Bacilli</taxon>
        <taxon>Bacillales</taxon>
        <taxon>Paenibacillaceae</taxon>
        <taxon>Chengkuizengella</taxon>
    </lineage>
</organism>
<keyword evidence="7 9" id="KW-0811">Translocation</keyword>
<keyword evidence="11" id="KW-1185">Reference proteome</keyword>
<evidence type="ECO:0000256" key="7">
    <source>
        <dbReference type="ARBA" id="ARBA00023010"/>
    </source>
</evidence>
<keyword evidence="2 9" id="KW-0813">Transport</keyword>
<gene>
    <name evidence="9 10" type="primary">secE</name>
    <name evidence="10" type="ORF">ERL59_15410</name>
</gene>
<evidence type="ECO:0000256" key="1">
    <source>
        <dbReference type="ARBA" id="ARBA00004370"/>
    </source>
</evidence>
<comment type="function">
    <text evidence="9">Essential subunit of the Sec protein translocation channel SecYEG. Clamps together the 2 halves of SecY. May contact the channel plug during translocation.</text>
</comment>
<evidence type="ECO:0000256" key="2">
    <source>
        <dbReference type="ARBA" id="ARBA00022448"/>
    </source>
</evidence>
<dbReference type="Pfam" id="PF00584">
    <property type="entry name" value="SecE"/>
    <property type="match status" value="1"/>
</dbReference>